<dbReference type="STRING" id="887144.BJF91_09905"/>
<reference evidence="3 4" key="1">
    <citation type="submission" date="2016-09" db="EMBL/GenBank/DDBJ databases">
        <title>Rhizobium oryziradicis sp. nov., isolated from the root of rice.</title>
        <authorList>
            <person name="Zhao J."/>
            <person name="Zhang X."/>
        </authorList>
    </citation>
    <scope>NUCLEOTIDE SEQUENCE [LARGE SCALE GENOMIC DNA]</scope>
    <source>
        <strain evidence="3 4">14971</strain>
    </source>
</reference>
<organism evidence="3 4">
    <name type="scientific">Allorhizobium taibaishanense</name>
    <dbReference type="NCBI Taxonomy" id="887144"/>
    <lineage>
        <taxon>Bacteria</taxon>
        <taxon>Pseudomonadati</taxon>
        <taxon>Pseudomonadota</taxon>
        <taxon>Alphaproteobacteria</taxon>
        <taxon>Hyphomicrobiales</taxon>
        <taxon>Rhizobiaceae</taxon>
        <taxon>Rhizobium/Agrobacterium group</taxon>
        <taxon>Allorhizobium</taxon>
    </lineage>
</organism>
<evidence type="ECO:0000313" key="4">
    <source>
        <dbReference type="Proteomes" id="UP000185598"/>
    </source>
</evidence>
<dbReference type="InterPro" id="IPR025178">
    <property type="entry name" value="Lnb_N"/>
</dbReference>
<accession>A0A1Q9AB02</accession>
<feature type="transmembrane region" description="Helical" evidence="1">
    <location>
        <begin position="83"/>
        <end position="100"/>
    </location>
</feature>
<keyword evidence="4" id="KW-1185">Reference proteome</keyword>
<protein>
    <recommendedName>
        <fullName evidence="2">Lnb N-terminal periplasmic domain-containing protein</fullName>
    </recommendedName>
</protein>
<dbReference type="AlphaFoldDB" id="A0A1Q9AB02"/>
<name>A0A1Q9AB02_9HYPH</name>
<keyword evidence="1" id="KW-0472">Membrane</keyword>
<feature type="transmembrane region" description="Helical" evidence="1">
    <location>
        <begin position="25"/>
        <end position="51"/>
    </location>
</feature>
<feature type="transmembrane region" description="Helical" evidence="1">
    <location>
        <begin position="58"/>
        <end position="77"/>
    </location>
</feature>
<keyword evidence="1" id="KW-1133">Transmembrane helix</keyword>
<sequence length="349" mass="39022">MIVSATVDKYLLYIKDLRMTPLLRIIGVILLTVLALAALIATGWVTLALWYRIPGPDAIRGAAAGLWLVFVLATVSFGRKMPLAGLGLFLVSLIAVGIWWQSIKPSLDRDWATDVSRTVTGTVDNNIVTLHDVRNFNWSSATTADARWDIRQYDLNKLDEADIVLSYWGMDAIAHTLISFGFNDGQRVVFSVETRREKTESYSSVAGFFKTYELAFIAADERDILYLRTNMRKEDTYLYPLDLPKEAMRALFLSYVASADQLAKKPAFYDTLSTNCTTVVFDLARKIEPGIPMDYRIILSGYLPGYLVDHDATLWKLPEAQLRARAAISAKAQAAGDSPPDYSATIRQQ</sequence>
<gene>
    <name evidence="3" type="ORF">BJF91_09905</name>
</gene>
<comment type="caution">
    <text evidence="3">The sequence shown here is derived from an EMBL/GenBank/DDBJ whole genome shotgun (WGS) entry which is preliminary data.</text>
</comment>
<evidence type="ECO:0000313" key="3">
    <source>
        <dbReference type="EMBL" id="OLP52047.1"/>
    </source>
</evidence>
<keyword evidence="1" id="KW-0812">Transmembrane</keyword>
<evidence type="ECO:0000256" key="1">
    <source>
        <dbReference type="SAM" id="Phobius"/>
    </source>
</evidence>
<dbReference type="Proteomes" id="UP000185598">
    <property type="component" value="Unassembled WGS sequence"/>
</dbReference>
<dbReference type="EMBL" id="MKIN01000017">
    <property type="protein sequence ID" value="OLP52047.1"/>
    <property type="molecule type" value="Genomic_DNA"/>
</dbReference>
<dbReference type="Pfam" id="PF13387">
    <property type="entry name" value="Lnb_N"/>
    <property type="match status" value="1"/>
</dbReference>
<proteinExistence type="predicted"/>
<feature type="domain" description="Lnb N-terminal periplasmic" evidence="2">
    <location>
        <begin position="145"/>
        <end position="300"/>
    </location>
</feature>
<evidence type="ECO:0000259" key="2">
    <source>
        <dbReference type="Pfam" id="PF13387"/>
    </source>
</evidence>